<organism evidence="1 2">
    <name type="scientific">Streptomyces syringium</name>
    <dbReference type="NCBI Taxonomy" id="76729"/>
    <lineage>
        <taxon>Bacteria</taxon>
        <taxon>Bacillati</taxon>
        <taxon>Actinomycetota</taxon>
        <taxon>Actinomycetes</taxon>
        <taxon>Kitasatosporales</taxon>
        <taxon>Streptomycetaceae</taxon>
        <taxon>Streptomyces</taxon>
    </lineage>
</organism>
<dbReference type="GeneID" id="91573500"/>
<dbReference type="EMBL" id="JAGIOH010000001">
    <property type="protein sequence ID" value="MBP2401304.1"/>
    <property type="molecule type" value="Genomic_DNA"/>
</dbReference>
<gene>
    <name evidence="1" type="ORF">JO379_000773</name>
</gene>
<protein>
    <recommendedName>
        <fullName evidence="3">TetR family transcriptional regulator</fullName>
    </recommendedName>
</protein>
<accession>A0ABS4XXQ0</accession>
<evidence type="ECO:0000313" key="2">
    <source>
        <dbReference type="Proteomes" id="UP001519291"/>
    </source>
</evidence>
<sequence>MVHGRAAPPPARTGFWAARLTALGVALRGVPLRRLAADALTAALLRITTDPPYR</sequence>
<keyword evidence="2" id="KW-1185">Reference proteome</keyword>
<evidence type="ECO:0008006" key="3">
    <source>
        <dbReference type="Google" id="ProtNLM"/>
    </source>
</evidence>
<comment type="caution">
    <text evidence="1">The sequence shown here is derived from an EMBL/GenBank/DDBJ whole genome shotgun (WGS) entry which is preliminary data.</text>
</comment>
<name>A0ABS4XXQ0_9ACTN</name>
<dbReference type="SUPFAM" id="SSF53756">
    <property type="entry name" value="UDP-Glycosyltransferase/glycogen phosphorylase"/>
    <property type="match status" value="1"/>
</dbReference>
<reference evidence="1 2" key="1">
    <citation type="submission" date="2021-03" db="EMBL/GenBank/DDBJ databases">
        <title>Sequencing the genomes of 1000 actinobacteria strains.</title>
        <authorList>
            <person name="Klenk H.-P."/>
        </authorList>
    </citation>
    <scope>NUCLEOTIDE SEQUENCE [LARGE SCALE GENOMIC DNA]</scope>
    <source>
        <strain evidence="1 2">DSM 41480</strain>
    </source>
</reference>
<dbReference type="RefSeq" id="WP_209513884.1">
    <property type="nucleotide sequence ID" value="NZ_JAGIOH010000001.1"/>
</dbReference>
<proteinExistence type="predicted"/>
<dbReference type="Proteomes" id="UP001519291">
    <property type="component" value="Unassembled WGS sequence"/>
</dbReference>
<evidence type="ECO:0000313" key="1">
    <source>
        <dbReference type="EMBL" id="MBP2401304.1"/>
    </source>
</evidence>